<organism evidence="1 2">
    <name type="scientific">Enterospora canceri</name>
    <dbReference type="NCBI Taxonomy" id="1081671"/>
    <lineage>
        <taxon>Eukaryota</taxon>
        <taxon>Fungi</taxon>
        <taxon>Fungi incertae sedis</taxon>
        <taxon>Microsporidia</taxon>
        <taxon>Enterocytozoonidae</taxon>
        <taxon>Enterospora</taxon>
    </lineage>
</organism>
<dbReference type="Proteomes" id="UP000192639">
    <property type="component" value="Unassembled WGS sequence"/>
</dbReference>
<comment type="caution">
    <text evidence="1">The sequence shown here is derived from an EMBL/GenBank/DDBJ whole genome shotgun (WGS) entry which is preliminary data.</text>
</comment>
<gene>
    <name evidence="1" type="ORF">ECANGB1_1609</name>
</gene>
<evidence type="ECO:0000313" key="2">
    <source>
        <dbReference type="Proteomes" id="UP000192639"/>
    </source>
</evidence>
<dbReference type="OrthoDB" id="2199433at2759"/>
<dbReference type="VEuPathDB" id="MicrosporidiaDB:ECANGB1_1609"/>
<name>A0A1Y1S5P9_9MICR</name>
<accession>A0A1Y1S5P9</accession>
<reference evidence="1 2" key="1">
    <citation type="journal article" date="2017" name="Environ. Microbiol.">
        <title>Decay of the glycolytic pathway and adaptation to intranuclear parasitism within Enterocytozoonidae microsporidia.</title>
        <authorList>
            <person name="Wiredu Boakye D."/>
            <person name="Jaroenlak P."/>
            <person name="Prachumwat A."/>
            <person name="Williams T.A."/>
            <person name="Bateman K.S."/>
            <person name="Itsathitphaisarn O."/>
            <person name="Sritunyalucksana K."/>
            <person name="Paszkiewicz K.H."/>
            <person name="Moore K.A."/>
            <person name="Stentiford G.D."/>
            <person name="Williams B.A."/>
        </authorList>
    </citation>
    <scope>NUCLEOTIDE SEQUENCE [LARGE SCALE GENOMIC DNA]</scope>
    <source>
        <strain evidence="1 2">GB1</strain>
    </source>
</reference>
<keyword evidence="2" id="KW-1185">Reference proteome</keyword>
<protein>
    <submittedName>
        <fullName evidence="1">Uncharacterized protein</fullName>
    </submittedName>
</protein>
<dbReference type="EMBL" id="LWDP01000051">
    <property type="protein sequence ID" value="ORD93746.1"/>
    <property type="molecule type" value="Genomic_DNA"/>
</dbReference>
<proteinExistence type="predicted"/>
<dbReference type="AlphaFoldDB" id="A0A1Y1S5P9"/>
<evidence type="ECO:0000313" key="1">
    <source>
        <dbReference type="EMBL" id="ORD93746.1"/>
    </source>
</evidence>
<sequence>MQNHTEIKASTPRLANGYSYITKNEMFNKMTEIAKDNSILRVIVNNERMVSFVCENNQCEAIINGVFNTFTGKYQIIRLNLNHKCSMNTEVVAKCIFNYLSNVGGYRTKMNNNMTIGELTNRLMGLNYSVGYFETYSFVQYRKNNESPGSLLNTTEIFGNVDFLVKNCLKEFDREFRAANPSFTSALGDDFYYFNNNEFSKYLRPVREIKPFLFSQYALILGIAFCPNDEPIIASVLLMQKKEMDSEKVKEKALNKFIQIEKSQKVLFLTEFDPVEIEALEKSQVEYLIKSHSLINFLDETDLDEIDPLDYFLLLNYPNIKDICADSRKLINLDPKHFLRFKSRENTFFLNNTRCSDFEFLCDEMALLDFFDFLNLLIWHIKEDHLERESEYSDQILSDNVLEIVHNNQLQNAIGDCDGFECTKYKETGIPCVHFFNSKAAQNENVENAPVDLPLYRTDPHLYASKYYHRNQLKNVSNIETIIKMGPAMYRNLKYKIKMIGKK</sequence>